<dbReference type="AlphaFoldDB" id="M5RY63"/>
<organism evidence="1 2">
    <name type="scientific">Rhodopirellula europaea SH398</name>
    <dbReference type="NCBI Taxonomy" id="1263868"/>
    <lineage>
        <taxon>Bacteria</taxon>
        <taxon>Pseudomonadati</taxon>
        <taxon>Planctomycetota</taxon>
        <taxon>Planctomycetia</taxon>
        <taxon>Pirellulales</taxon>
        <taxon>Pirellulaceae</taxon>
        <taxon>Rhodopirellula</taxon>
    </lineage>
</organism>
<dbReference type="EMBL" id="ANOF01000163">
    <property type="protein sequence ID" value="EMI24245.1"/>
    <property type="molecule type" value="Genomic_DNA"/>
</dbReference>
<dbReference type="PATRIC" id="fig|1263868.3.peg.5630"/>
<evidence type="ECO:0000313" key="2">
    <source>
        <dbReference type="Proteomes" id="UP000011996"/>
    </source>
</evidence>
<gene>
    <name evidence="1" type="ORF">RESH_05180</name>
</gene>
<proteinExistence type="predicted"/>
<comment type="caution">
    <text evidence="1">The sequence shown here is derived from an EMBL/GenBank/DDBJ whole genome shotgun (WGS) entry which is preliminary data.</text>
</comment>
<reference evidence="1 2" key="1">
    <citation type="journal article" date="2013" name="Mar. Genomics">
        <title>Expression of sulfatases in Rhodopirellula baltica and the diversity of sulfatases in the genus Rhodopirellula.</title>
        <authorList>
            <person name="Wegner C.E."/>
            <person name="Richter-Heitmann T."/>
            <person name="Klindworth A."/>
            <person name="Klockow C."/>
            <person name="Richter M."/>
            <person name="Achstetter T."/>
            <person name="Glockner F.O."/>
            <person name="Harder J."/>
        </authorList>
    </citation>
    <scope>NUCLEOTIDE SEQUENCE [LARGE SCALE GENOMIC DNA]</scope>
    <source>
        <strain evidence="1 2">SH398</strain>
    </source>
</reference>
<name>M5RY63_9BACT</name>
<protein>
    <submittedName>
        <fullName evidence="1">Uncharacterized protein</fullName>
    </submittedName>
</protein>
<sequence>MWDKSFLSGIRAEITRNLILLQNRMAKLASFHLSRKAHHWRREMDPNSIGSLAPWTNLTTPRFAKQL</sequence>
<accession>M5RY63</accession>
<dbReference type="Proteomes" id="UP000011996">
    <property type="component" value="Unassembled WGS sequence"/>
</dbReference>
<evidence type="ECO:0000313" key="1">
    <source>
        <dbReference type="EMBL" id="EMI24245.1"/>
    </source>
</evidence>